<feature type="compositionally biased region" description="Low complexity" evidence="1">
    <location>
        <begin position="651"/>
        <end position="684"/>
    </location>
</feature>
<feature type="region of interest" description="Disordered" evidence="1">
    <location>
        <begin position="520"/>
        <end position="690"/>
    </location>
</feature>
<feature type="compositionally biased region" description="Basic and acidic residues" evidence="1">
    <location>
        <begin position="775"/>
        <end position="784"/>
    </location>
</feature>
<accession>A0AAD7NZ73</accession>
<dbReference type="PANTHER" id="PTHR12162">
    <property type="entry name" value="NIBRIN-RELATED"/>
    <property type="match status" value="1"/>
</dbReference>
<evidence type="ECO:0000313" key="2">
    <source>
        <dbReference type="EMBL" id="KAJ7781780.1"/>
    </source>
</evidence>
<reference evidence="2" key="1">
    <citation type="submission" date="2023-03" db="EMBL/GenBank/DDBJ databases">
        <title>Massive genome expansion in bonnet fungi (Mycena s.s.) driven by repeated elements and novel gene families across ecological guilds.</title>
        <authorList>
            <consortium name="Lawrence Berkeley National Laboratory"/>
            <person name="Harder C.B."/>
            <person name="Miyauchi S."/>
            <person name="Viragh M."/>
            <person name="Kuo A."/>
            <person name="Thoen E."/>
            <person name="Andreopoulos B."/>
            <person name="Lu D."/>
            <person name="Skrede I."/>
            <person name="Drula E."/>
            <person name="Henrissat B."/>
            <person name="Morin E."/>
            <person name="Kohler A."/>
            <person name="Barry K."/>
            <person name="LaButti K."/>
            <person name="Morin E."/>
            <person name="Salamov A."/>
            <person name="Lipzen A."/>
            <person name="Mereny Z."/>
            <person name="Hegedus B."/>
            <person name="Baldrian P."/>
            <person name="Stursova M."/>
            <person name="Weitz H."/>
            <person name="Taylor A."/>
            <person name="Grigoriev I.V."/>
            <person name="Nagy L.G."/>
            <person name="Martin F."/>
            <person name="Kauserud H."/>
        </authorList>
    </citation>
    <scope>NUCLEOTIDE SEQUENCE</scope>
    <source>
        <strain evidence="2">CBHHK188m</strain>
    </source>
</reference>
<dbReference type="Proteomes" id="UP001215280">
    <property type="component" value="Unassembled WGS sequence"/>
</dbReference>
<dbReference type="InterPro" id="IPR040227">
    <property type="entry name" value="Nibrin-rel"/>
</dbReference>
<protein>
    <submittedName>
        <fullName evidence="2">Proline-rich protein</fullName>
    </submittedName>
</protein>
<proteinExistence type="predicted"/>
<feature type="compositionally biased region" description="Polar residues" evidence="1">
    <location>
        <begin position="945"/>
        <end position="960"/>
    </location>
</feature>
<keyword evidence="3" id="KW-1185">Reference proteome</keyword>
<feature type="region of interest" description="Disordered" evidence="1">
    <location>
        <begin position="358"/>
        <end position="443"/>
    </location>
</feature>
<feature type="compositionally biased region" description="Basic and acidic residues" evidence="1">
    <location>
        <begin position="824"/>
        <end position="833"/>
    </location>
</feature>
<feature type="compositionally biased region" description="Low complexity" evidence="1">
    <location>
        <begin position="549"/>
        <end position="559"/>
    </location>
</feature>
<gene>
    <name evidence="2" type="ORF">DFH07DRAFT_387112</name>
</gene>
<dbReference type="GO" id="GO:0030870">
    <property type="term" value="C:Mre11 complex"/>
    <property type="evidence" value="ECO:0007669"/>
    <property type="project" value="InterPro"/>
</dbReference>
<feature type="compositionally biased region" description="Low complexity" evidence="1">
    <location>
        <begin position="359"/>
        <end position="375"/>
    </location>
</feature>
<feature type="region of interest" description="Disordered" evidence="1">
    <location>
        <begin position="456"/>
        <end position="486"/>
    </location>
</feature>
<dbReference type="EMBL" id="JARJLG010000004">
    <property type="protein sequence ID" value="KAJ7781780.1"/>
    <property type="molecule type" value="Genomic_DNA"/>
</dbReference>
<evidence type="ECO:0000313" key="3">
    <source>
        <dbReference type="Proteomes" id="UP001215280"/>
    </source>
</evidence>
<name>A0AAD7NZ73_9AGAR</name>
<feature type="compositionally biased region" description="Low complexity" evidence="1">
    <location>
        <begin position="620"/>
        <end position="631"/>
    </location>
</feature>
<comment type="caution">
    <text evidence="2">The sequence shown here is derived from an EMBL/GenBank/DDBJ whole genome shotgun (WGS) entry which is preliminary data.</text>
</comment>
<feature type="compositionally biased region" description="Polar residues" evidence="1">
    <location>
        <begin position="839"/>
        <end position="860"/>
    </location>
</feature>
<dbReference type="GO" id="GO:0007095">
    <property type="term" value="P:mitotic G2 DNA damage checkpoint signaling"/>
    <property type="evidence" value="ECO:0007669"/>
    <property type="project" value="InterPro"/>
</dbReference>
<dbReference type="PANTHER" id="PTHR12162:SF0">
    <property type="entry name" value="NIBRIN"/>
    <property type="match status" value="1"/>
</dbReference>
<dbReference type="AlphaFoldDB" id="A0AAD7NZ73"/>
<dbReference type="GO" id="GO:0003684">
    <property type="term" value="F:damaged DNA binding"/>
    <property type="evidence" value="ECO:0007669"/>
    <property type="project" value="TreeGrafter"/>
</dbReference>
<dbReference type="GO" id="GO:0000724">
    <property type="term" value="P:double-strand break repair via homologous recombination"/>
    <property type="evidence" value="ECO:0007669"/>
    <property type="project" value="TreeGrafter"/>
</dbReference>
<feature type="compositionally biased region" description="Basic and acidic residues" evidence="1">
    <location>
        <begin position="890"/>
        <end position="902"/>
    </location>
</feature>
<evidence type="ECO:0000256" key="1">
    <source>
        <dbReference type="SAM" id="MobiDB-lite"/>
    </source>
</evidence>
<feature type="region of interest" description="Disordered" evidence="1">
    <location>
        <begin position="764"/>
        <end position="985"/>
    </location>
</feature>
<feature type="compositionally biased region" description="Polar residues" evidence="1">
    <location>
        <begin position="560"/>
        <end position="570"/>
    </location>
</feature>
<sequence>MWTVTAYFDVEINKEDEPKEPTPEKTKLLKTGKTYPVSRRDAPLIINSTKLSKIPGGEFVVEKFTLDDVTNPSIRPKIHYTNNNQKGKVIVVIRAEEELYVNHGATTELFDQDKVVIAHIEIKVRWQRLCCYQQSPSKAALKSCASLGIHLVHTPNSEVTHHLTDKYAATIPHALSLIGSCAFVKRAWLDEVIRLGGLPLNSNPASPVSLEERFTLPPANKYRPGFDDTLLAKHQTLSIWEPNEARLNMFAAYRFIYLAAGKREIDSELRELITRPGGKQADLFDVMQGTAKLQTKLTRGKAKAGETLVLLADRKACIAAVGKDAWSEVVELVKSFELGLFTSEDVLQAVLNANTSAWDSTDASADRAPSSSPLPDYVPNTHVDESSIVPEEPEPEKPVRRLTRRASSRQSSQEPTPGPEEIPGPARRHLTRRAQPTGLPILTGMDDSIIINNLPDTSMAPPSAPIEATKPRSKLKRRVGVVAPDETHESRISAALNLESSETGEEPPLKKFKALFDASHPTRSGADSFVQESGAFDDEELMSMANVGSQTQSQTQTQTGNRRPTRSGTNALGAVQEEEEEESQRAVDGANATDLSKKRKERSFDGDDVEMAGVEDVLNGASGSSSGAGPAAKKRAVQENAVERAPPKPPAAAAQPPNTARALPPTKSTGKKGAAATAGAPTGKPDTDSAFLKAIASTKRGKKTEDDFDRDFNKLKISKNNLRADEEDHRPEWELLENFGDEDNLRGNFMVIQDLEVFKIDGGHGARRRAAANDPRWDGKPDFKKFKKQTNTAPRKKAIELMISDENEAGLGPGYWRNDNSQNRSEDEFDASHRDKRQTQSAKKGTQKATSRSKAKSQAQAMILDDSSEEEAAVAPKQKGKRSKPPSKAEPPKKRTTRDASRAPDAPAALFLDSDPDRDSPIDIPDDDEPYRGGTMDEDDFDAGQTMQSSAEVTAPASTRRSSRMPAATKKKAAPIIVDDGDDDGAVFTGFGKRKTRRS</sequence>
<organism evidence="2 3">
    <name type="scientific">Mycena maculata</name>
    <dbReference type="NCBI Taxonomy" id="230809"/>
    <lineage>
        <taxon>Eukaryota</taxon>
        <taxon>Fungi</taxon>
        <taxon>Dikarya</taxon>
        <taxon>Basidiomycota</taxon>
        <taxon>Agaricomycotina</taxon>
        <taxon>Agaricomycetes</taxon>
        <taxon>Agaricomycetidae</taxon>
        <taxon>Agaricales</taxon>
        <taxon>Marasmiineae</taxon>
        <taxon>Mycenaceae</taxon>
        <taxon>Mycena</taxon>
    </lineage>
</organism>